<keyword evidence="3 5" id="KW-0067">ATP-binding</keyword>
<accession>A0A3B1C947</accession>
<dbReference type="Gene3D" id="3.40.50.300">
    <property type="entry name" value="P-loop containing nucleotide triphosphate hydrolases"/>
    <property type="match status" value="1"/>
</dbReference>
<organism evidence="5">
    <name type="scientific">hydrothermal vent metagenome</name>
    <dbReference type="NCBI Taxonomy" id="652676"/>
    <lineage>
        <taxon>unclassified sequences</taxon>
        <taxon>metagenomes</taxon>
        <taxon>ecological metagenomes</taxon>
    </lineage>
</organism>
<dbReference type="InterPro" id="IPR032823">
    <property type="entry name" value="BCA_ABC_TP_C"/>
</dbReference>
<dbReference type="GO" id="GO:0005524">
    <property type="term" value="F:ATP binding"/>
    <property type="evidence" value="ECO:0007669"/>
    <property type="project" value="UniProtKB-KW"/>
</dbReference>
<dbReference type="GO" id="GO:0015192">
    <property type="term" value="F:L-phenylalanine transmembrane transporter activity"/>
    <property type="evidence" value="ECO:0007669"/>
    <property type="project" value="TreeGrafter"/>
</dbReference>
<keyword evidence="2" id="KW-0547">Nucleotide-binding</keyword>
<dbReference type="GO" id="GO:0015808">
    <property type="term" value="P:L-alanine transport"/>
    <property type="evidence" value="ECO:0007669"/>
    <property type="project" value="TreeGrafter"/>
</dbReference>
<dbReference type="InterPro" id="IPR003593">
    <property type="entry name" value="AAA+_ATPase"/>
</dbReference>
<dbReference type="PROSITE" id="PS50893">
    <property type="entry name" value="ABC_TRANSPORTER_2"/>
    <property type="match status" value="1"/>
</dbReference>
<dbReference type="GO" id="GO:1903805">
    <property type="term" value="P:L-valine import across plasma membrane"/>
    <property type="evidence" value="ECO:0007669"/>
    <property type="project" value="TreeGrafter"/>
</dbReference>
<dbReference type="GO" id="GO:0005304">
    <property type="term" value="F:L-valine transmembrane transporter activity"/>
    <property type="evidence" value="ECO:0007669"/>
    <property type="project" value="TreeGrafter"/>
</dbReference>
<dbReference type="GO" id="GO:0005886">
    <property type="term" value="C:plasma membrane"/>
    <property type="evidence" value="ECO:0007669"/>
    <property type="project" value="TreeGrafter"/>
</dbReference>
<dbReference type="EMBL" id="UOGB01000301">
    <property type="protein sequence ID" value="VAX24682.1"/>
    <property type="molecule type" value="Genomic_DNA"/>
</dbReference>
<evidence type="ECO:0000256" key="3">
    <source>
        <dbReference type="ARBA" id="ARBA00022840"/>
    </source>
</evidence>
<dbReference type="GO" id="GO:0042941">
    <property type="term" value="P:D-alanine transmembrane transport"/>
    <property type="evidence" value="ECO:0007669"/>
    <property type="project" value="TreeGrafter"/>
</dbReference>
<name>A0A3B1C947_9ZZZZ</name>
<dbReference type="FunFam" id="3.40.50.300:FF:000421">
    <property type="entry name" value="Branched-chain amino acid ABC transporter ATP-binding protein"/>
    <property type="match status" value="1"/>
</dbReference>
<dbReference type="InterPro" id="IPR027417">
    <property type="entry name" value="P-loop_NTPase"/>
</dbReference>
<protein>
    <submittedName>
        <fullName evidence="5">Branched-chain amino acid transport ATP-binding protein LivG (TC 3.A.1.4.1)</fullName>
    </submittedName>
</protein>
<evidence type="ECO:0000313" key="5">
    <source>
        <dbReference type="EMBL" id="VAX24682.1"/>
    </source>
</evidence>
<dbReference type="Pfam" id="PF12399">
    <property type="entry name" value="BCA_ABC_TP_C"/>
    <property type="match status" value="1"/>
</dbReference>
<gene>
    <name evidence="5" type="ORF">MNBD_NITROSPINAE03-604</name>
</gene>
<dbReference type="SMART" id="SM00382">
    <property type="entry name" value="AAA"/>
    <property type="match status" value="1"/>
</dbReference>
<keyword evidence="1" id="KW-0813">Transport</keyword>
<dbReference type="PANTHER" id="PTHR45772:SF7">
    <property type="entry name" value="AMINO ACID ABC TRANSPORTER ATP-BINDING PROTEIN"/>
    <property type="match status" value="1"/>
</dbReference>
<dbReference type="CDD" id="cd03219">
    <property type="entry name" value="ABC_Mj1267_LivG_branched"/>
    <property type="match status" value="1"/>
</dbReference>
<evidence type="ECO:0000256" key="1">
    <source>
        <dbReference type="ARBA" id="ARBA00022448"/>
    </source>
</evidence>
<sequence length="241" mass="26387">MSFFRIDNMVKHFGGLAAVNGVSFEVKKGQIFGLIGPNGSGKTTLFNLISGYFRPTSGSIHFKGKRIDQLKTHKIIHLGVGRTFQVVKPLKRMSVLDNVIAAAFSHAITKHHARDIAEETIEFCGLTDRIDDLAKNLTIGDRKRLEITRALATKPELLLLDETFAGLNPNELNNALDLIGKISGSGITIIIVEHIMKVIMSISDHIHAINFGQTIAEGTPKQVAADPHVIEAYLGDQELNT</sequence>
<dbReference type="GO" id="GO:1903806">
    <property type="term" value="P:L-isoleucine import across plasma membrane"/>
    <property type="evidence" value="ECO:0007669"/>
    <property type="project" value="TreeGrafter"/>
</dbReference>
<evidence type="ECO:0000259" key="4">
    <source>
        <dbReference type="PROSITE" id="PS50893"/>
    </source>
</evidence>
<reference evidence="5" key="1">
    <citation type="submission" date="2018-06" db="EMBL/GenBank/DDBJ databases">
        <authorList>
            <person name="Zhirakovskaya E."/>
        </authorList>
    </citation>
    <scope>NUCLEOTIDE SEQUENCE</scope>
</reference>
<feature type="domain" description="ABC transporter" evidence="4">
    <location>
        <begin position="4"/>
        <end position="236"/>
    </location>
</feature>
<dbReference type="AlphaFoldDB" id="A0A3B1C947"/>
<proteinExistence type="predicted"/>
<dbReference type="InterPro" id="IPR051120">
    <property type="entry name" value="ABC_AA/LPS_Transport"/>
</dbReference>
<dbReference type="Pfam" id="PF00005">
    <property type="entry name" value="ABC_tran"/>
    <property type="match status" value="1"/>
</dbReference>
<dbReference type="SUPFAM" id="SSF52540">
    <property type="entry name" value="P-loop containing nucleoside triphosphate hydrolases"/>
    <property type="match status" value="1"/>
</dbReference>
<dbReference type="GO" id="GO:0015188">
    <property type="term" value="F:L-isoleucine transmembrane transporter activity"/>
    <property type="evidence" value="ECO:0007669"/>
    <property type="project" value="TreeGrafter"/>
</dbReference>
<dbReference type="GO" id="GO:0016887">
    <property type="term" value="F:ATP hydrolysis activity"/>
    <property type="evidence" value="ECO:0007669"/>
    <property type="project" value="InterPro"/>
</dbReference>
<dbReference type="PANTHER" id="PTHR45772">
    <property type="entry name" value="CONSERVED COMPONENT OF ABC TRANSPORTER FOR NATURAL AMINO ACIDS-RELATED"/>
    <property type="match status" value="1"/>
</dbReference>
<dbReference type="InterPro" id="IPR003439">
    <property type="entry name" value="ABC_transporter-like_ATP-bd"/>
</dbReference>
<evidence type="ECO:0000256" key="2">
    <source>
        <dbReference type="ARBA" id="ARBA00022741"/>
    </source>
</evidence>